<feature type="transmembrane region" description="Helical" evidence="1">
    <location>
        <begin position="89"/>
        <end position="111"/>
    </location>
</feature>
<evidence type="ECO:0000313" key="4">
    <source>
        <dbReference type="Proteomes" id="UP000680279"/>
    </source>
</evidence>
<comment type="caution">
    <text evidence="3">The sequence shown here is derived from an EMBL/GenBank/DDBJ whole genome shotgun (WGS) entry which is preliminary data.</text>
</comment>
<keyword evidence="1" id="KW-0812">Transmembrane</keyword>
<dbReference type="InterPro" id="IPR010656">
    <property type="entry name" value="DctM"/>
</dbReference>
<dbReference type="PANTHER" id="PTHR43849">
    <property type="entry name" value="BLL3936 PROTEIN"/>
    <property type="match status" value="1"/>
</dbReference>
<dbReference type="RefSeq" id="WP_212962718.1">
    <property type="nucleotide sequence ID" value="NZ_BOQT01000004.1"/>
</dbReference>
<feature type="transmembrane region" description="Helical" evidence="1">
    <location>
        <begin position="118"/>
        <end position="135"/>
    </location>
</feature>
<dbReference type="PANTHER" id="PTHR43849:SF2">
    <property type="entry name" value="BLL3936 PROTEIN"/>
    <property type="match status" value="1"/>
</dbReference>
<feature type="transmembrane region" description="Helical" evidence="1">
    <location>
        <begin position="512"/>
        <end position="533"/>
    </location>
</feature>
<reference evidence="3 4" key="1">
    <citation type="submission" date="2021-03" db="EMBL/GenBank/DDBJ databases">
        <title>Antimicrobial resistance genes in bacteria isolated from Japanese honey, and their potential for conferring macrolide and lincosamide resistance in the American foulbrood pathogen Paenibacillus larvae.</title>
        <authorList>
            <person name="Okamoto M."/>
            <person name="Kumagai M."/>
            <person name="Kanamori H."/>
            <person name="Takamatsu D."/>
        </authorList>
    </citation>
    <scope>NUCLEOTIDE SEQUENCE [LARGE SCALE GENOMIC DNA]</scope>
    <source>
        <strain evidence="3 4">J1TS3</strain>
    </source>
</reference>
<evidence type="ECO:0000313" key="3">
    <source>
        <dbReference type="EMBL" id="GIN20518.1"/>
    </source>
</evidence>
<dbReference type="EMBL" id="BOQT01000004">
    <property type="protein sequence ID" value="GIN20518.1"/>
    <property type="molecule type" value="Genomic_DNA"/>
</dbReference>
<dbReference type="Proteomes" id="UP000680279">
    <property type="component" value="Unassembled WGS sequence"/>
</dbReference>
<feature type="transmembrane region" description="Helical" evidence="1">
    <location>
        <begin position="39"/>
        <end position="56"/>
    </location>
</feature>
<sequence>MDRNSKLVKVIVTVLASALSLFVLYYALFGNIIVMKQRAIVLLFSLVICFLTYPIVRRQSEKVSIADIIFMILSVVVTMYTVINFEAFISRVGMPTTMDLVMGSIAILLILEAGRRTIGWVLPSIAALFILYAFWGNYLPGIFNHQGYPIQRVINHLYITSEGIYGVALGVAATFVFLFILFGSFLEKSGASQYFMDVAISLTGKSKGGPAKIAIIASGMMGSISGSSIANVVGTGTFTIPLIKRVGYKPNYAAAVEASASTGGQILPPVMGAAAFIMAEFIGVPYFSIIIAAAIPAVLYYFSLYMSVHFEAMKLDIGGLPESEIPKFNAVFWKGILYFVPLVVITVVLFRGSSPMKAAFIGIVSVLIISILRKSSRFNLKNLIDAFTESAKSIVSIVAATACAGIIIGIVSLTGVGLKFTTFVLSFSQGYLLIALILTMIASIILGMSLPTVATYIVLSVLTAPALGDLGIPLMTAHLFILYFGVFADITPPVALASYAAAGIAKCPPMSAALKTFQVAFIGFLIPFIFVYNQGLLLEGSITDIALAVITTVLAIVALAACLQRYFLIATKRIEEIALIISSLGLVFSNIYFNAIGFIIFIVIFFIQYKNLKKTKKGVAVYV</sequence>
<keyword evidence="4" id="KW-1185">Reference proteome</keyword>
<feature type="transmembrane region" description="Helical" evidence="1">
    <location>
        <begin position="430"/>
        <end position="459"/>
    </location>
</feature>
<accession>A0ABQ4K6P1</accession>
<feature type="transmembrane region" description="Helical" evidence="1">
    <location>
        <begin position="330"/>
        <end position="350"/>
    </location>
</feature>
<proteinExistence type="predicted"/>
<keyword evidence="1" id="KW-1133">Transmembrane helix</keyword>
<feature type="transmembrane region" description="Helical" evidence="1">
    <location>
        <begin position="357"/>
        <end position="373"/>
    </location>
</feature>
<evidence type="ECO:0000259" key="2">
    <source>
        <dbReference type="Pfam" id="PF06808"/>
    </source>
</evidence>
<feature type="transmembrane region" description="Helical" evidence="1">
    <location>
        <begin position="7"/>
        <end position="27"/>
    </location>
</feature>
<feature type="domain" description="TRAP C4-dicarboxylate transport system permease DctM subunit" evidence="2">
    <location>
        <begin position="106"/>
        <end position="542"/>
    </location>
</feature>
<keyword evidence="1" id="KW-0472">Membrane</keyword>
<gene>
    <name evidence="3" type="ORF">J1TS3_16520</name>
</gene>
<organism evidence="3 4">
    <name type="scientific">Siminovitchia fordii</name>
    <dbReference type="NCBI Taxonomy" id="254759"/>
    <lineage>
        <taxon>Bacteria</taxon>
        <taxon>Bacillati</taxon>
        <taxon>Bacillota</taxon>
        <taxon>Bacilli</taxon>
        <taxon>Bacillales</taxon>
        <taxon>Bacillaceae</taxon>
        <taxon>Siminovitchia</taxon>
    </lineage>
</organism>
<feature type="transmembrane region" description="Helical" evidence="1">
    <location>
        <begin position="545"/>
        <end position="567"/>
    </location>
</feature>
<feature type="transmembrane region" description="Helical" evidence="1">
    <location>
        <begin position="479"/>
        <end position="500"/>
    </location>
</feature>
<dbReference type="NCBIfam" id="TIGR02123">
    <property type="entry name" value="TRAP_fused"/>
    <property type="match status" value="1"/>
</dbReference>
<protein>
    <submittedName>
        <fullName evidence="3">C4-dicarboxylate ABC transporter</fullName>
    </submittedName>
</protein>
<feature type="transmembrane region" description="Helical" evidence="1">
    <location>
        <begin position="63"/>
        <end position="83"/>
    </location>
</feature>
<dbReference type="InterPro" id="IPR011853">
    <property type="entry name" value="TRAP_DctM-Dct_fused"/>
</dbReference>
<feature type="transmembrane region" description="Helical" evidence="1">
    <location>
        <begin position="393"/>
        <end position="418"/>
    </location>
</feature>
<feature type="transmembrane region" description="Helical" evidence="1">
    <location>
        <begin position="286"/>
        <end position="310"/>
    </location>
</feature>
<evidence type="ECO:0000256" key="1">
    <source>
        <dbReference type="SAM" id="Phobius"/>
    </source>
</evidence>
<feature type="transmembrane region" description="Helical" evidence="1">
    <location>
        <begin position="579"/>
        <end position="607"/>
    </location>
</feature>
<dbReference type="Pfam" id="PF06808">
    <property type="entry name" value="DctM"/>
    <property type="match status" value="1"/>
</dbReference>
<feature type="transmembrane region" description="Helical" evidence="1">
    <location>
        <begin position="164"/>
        <end position="186"/>
    </location>
</feature>
<name>A0ABQ4K6P1_9BACI</name>